<evidence type="ECO:0000256" key="2">
    <source>
        <dbReference type="ARBA" id="ARBA00010441"/>
    </source>
</evidence>
<dbReference type="GO" id="GO:0016020">
    <property type="term" value="C:membrane"/>
    <property type="evidence" value="ECO:0007669"/>
    <property type="project" value="UniProtKB-SubCell"/>
</dbReference>
<comment type="caution">
    <text evidence="5">The sequence shown here is derived from an EMBL/GenBank/DDBJ whole genome shotgun (WGS) entry which is preliminary data.</text>
</comment>
<keyword evidence="6" id="KW-1185">Reference proteome</keyword>
<evidence type="ECO:0000256" key="4">
    <source>
        <dbReference type="SAM" id="Phobius"/>
    </source>
</evidence>
<name>A0AAN7R2Q1_TRANT</name>
<dbReference type="InterPro" id="IPR014472">
    <property type="entry name" value="CHOPT"/>
</dbReference>
<comment type="similarity">
    <text evidence="2">Belongs to the CDP-alcohol phosphatidyltransferase class-I family.</text>
</comment>
<proteinExistence type="inferred from homology"/>
<feature type="transmembrane region" description="Helical" evidence="4">
    <location>
        <begin position="182"/>
        <end position="203"/>
    </location>
</feature>
<comment type="subcellular location">
    <subcellularLocation>
        <location evidence="1">Membrane</location>
    </subcellularLocation>
</comment>
<evidence type="ECO:0000313" key="6">
    <source>
        <dbReference type="Proteomes" id="UP001346149"/>
    </source>
</evidence>
<keyword evidence="4" id="KW-1133">Transmembrane helix</keyword>
<sequence length="246" mass="27531">MRYLGRKCCLVLSVYTDNALVSLLGMDLLRTQWDYSYGISVLSHFGIHWICECESLAWVVQCESLTFGSTAMFGRTTFWFWVISAVTFYGATWENYFTNSLILPTINGPTEEISTCRAVLFLMTAFGVIPTASSNMSNVYRVVKARKGSMLLTVAMLFPFFILLGGVLAWDYLSINNLIESYPQLVVTGTGLAFGFLVGRMILAHLCDEPKGLNTNTSMIGQRSDVFPSCRDFLIRIGITNQHVRA</sequence>
<protein>
    <submittedName>
        <fullName evidence="5">Uncharacterized protein</fullName>
    </submittedName>
</protein>
<keyword evidence="3 4" id="KW-0472">Membrane</keyword>
<dbReference type="GO" id="GO:0008610">
    <property type="term" value="P:lipid biosynthetic process"/>
    <property type="evidence" value="ECO:0007669"/>
    <property type="project" value="UniProtKB-ARBA"/>
</dbReference>
<accession>A0AAN7R2Q1</accession>
<keyword evidence="4" id="KW-0812">Transmembrane</keyword>
<evidence type="ECO:0000256" key="1">
    <source>
        <dbReference type="ARBA" id="ARBA00004370"/>
    </source>
</evidence>
<evidence type="ECO:0000313" key="5">
    <source>
        <dbReference type="EMBL" id="KAK4786005.1"/>
    </source>
</evidence>
<feature type="transmembrane region" description="Helical" evidence="4">
    <location>
        <begin position="149"/>
        <end position="170"/>
    </location>
</feature>
<dbReference type="EMBL" id="JAXQNO010000013">
    <property type="protein sequence ID" value="KAK4786005.1"/>
    <property type="molecule type" value="Genomic_DNA"/>
</dbReference>
<dbReference type="PANTHER" id="PTHR10414">
    <property type="entry name" value="ETHANOLAMINEPHOSPHOTRANSFERASE"/>
    <property type="match status" value="1"/>
</dbReference>
<feature type="transmembrane region" description="Helical" evidence="4">
    <location>
        <begin position="78"/>
        <end position="98"/>
    </location>
</feature>
<reference evidence="5 6" key="1">
    <citation type="journal article" date="2023" name="Hortic Res">
        <title>Pangenome of water caltrop reveals structural variations and asymmetric subgenome divergence after allopolyploidization.</title>
        <authorList>
            <person name="Zhang X."/>
            <person name="Chen Y."/>
            <person name="Wang L."/>
            <person name="Yuan Y."/>
            <person name="Fang M."/>
            <person name="Shi L."/>
            <person name="Lu R."/>
            <person name="Comes H.P."/>
            <person name="Ma Y."/>
            <person name="Chen Y."/>
            <person name="Huang G."/>
            <person name="Zhou Y."/>
            <person name="Zheng Z."/>
            <person name="Qiu Y."/>
        </authorList>
    </citation>
    <scope>NUCLEOTIDE SEQUENCE [LARGE SCALE GENOMIC DNA]</scope>
    <source>
        <strain evidence="5">F231</strain>
    </source>
</reference>
<dbReference type="PANTHER" id="PTHR10414:SF37">
    <property type="entry name" value="BB IN A BOXCAR, ISOFORM C"/>
    <property type="match status" value="1"/>
</dbReference>
<gene>
    <name evidence="5" type="ORF">SAY86_002694</name>
</gene>
<feature type="transmembrane region" description="Helical" evidence="4">
    <location>
        <begin position="118"/>
        <end position="137"/>
    </location>
</feature>
<evidence type="ECO:0000256" key="3">
    <source>
        <dbReference type="ARBA" id="ARBA00023136"/>
    </source>
</evidence>
<dbReference type="Proteomes" id="UP001346149">
    <property type="component" value="Unassembled WGS sequence"/>
</dbReference>
<organism evidence="5 6">
    <name type="scientific">Trapa natans</name>
    <name type="common">Water chestnut</name>
    <dbReference type="NCBI Taxonomy" id="22666"/>
    <lineage>
        <taxon>Eukaryota</taxon>
        <taxon>Viridiplantae</taxon>
        <taxon>Streptophyta</taxon>
        <taxon>Embryophyta</taxon>
        <taxon>Tracheophyta</taxon>
        <taxon>Spermatophyta</taxon>
        <taxon>Magnoliopsida</taxon>
        <taxon>eudicotyledons</taxon>
        <taxon>Gunneridae</taxon>
        <taxon>Pentapetalae</taxon>
        <taxon>rosids</taxon>
        <taxon>malvids</taxon>
        <taxon>Myrtales</taxon>
        <taxon>Lythraceae</taxon>
        <taxon>Trapa</taxon>
    </lineage>
</organism>
<dbReference type="AlphaFoldDB" id="A0AAN7R2Q1"/>